<dbReference type="Pfam" id="PF13181">
    <property type="entry name" value="TPR_8"/>
    <property type="match status" value="4"/>
</dbReference>
<dbReference type="PANTHER" id="PTHR15704:SF7">
    <property type="entry name" value="SUPERKILLER COMPLEX PROTEIN 3"/>
    <property type="match status" value="1"/>
</dbReference>
<reference evidence="4 5" key="1">
    <citation type="submission" date="2016-08" db="EMBL/GenBank/DDBJ databases">
        <title>Genomes of anaerobic fungi encode conserved fungal cellulosomes for biomass hydrolysis.</title>
        <authorList>
            <consortium name="DOE Joint Genome Institute"/>
            <person name="Haitjema C.H."/>
            <person name="Gilmore S.P."/>
            <person name="Henske J.K."/>
            <person name="Solomon K.V."/>
            <person name="De Groot R."/>
            <person name="Kuo A."/>
            <person name="Mondo S.J."/>
            <person name="Salamov A.A."/>
            <person name="Labutti K."/>
            <person name="Zhao Z."/>
            <person name="Chiniquy J."/>
            <person name="Barry K."/>
            <person name="Brewer H.M."/>
            <person name="Purvine S.O."/>
            <person name="Wright A.T."/>
            <person name="Boxma B."/>
            <person name="Van Alen T."/>
            <person name="Hackstein J.H."/>
            <person name="Baker S.E."/>
            <person name="Grigoriev I.V."/>
            <person name="O'Malley M.A."/>
        </authorList>
    </citation>
    <scope>NUCLEOTIDE SEQUENCE [LARGE SCALE GENOMIC DNA]</scope>
    <source>
        <strain evidence="5">finn</strain>
    </source>
</reference>
<dbReference type="GO" id="GO:0006401">
    <property type="term" value="P:RNA catabolic process"/>
    <property type="evidence" value="ECO:0007669"/>
    <property type="project" value="InterPro"/>
</dbReference>
<accession>A0A1Y1VA47</accession>
<evidence type="ECO:0008006" key="6">
    <source>
        <dbReference type="Google" id="ProtNLM"/>
    </source>
</evidence>
<dbReference type="STRING" id="1754191.A0A1Y1VA47"/>
<dbReference type="GO" id="GO:0055087">
    <property type="term" value="C:Ski complex"/>
    <property type="evidence" value="ECO:0007669"/>
    <property type="project" value="InterPro"/>
</dbReference>
<evidence type="ECO:0000313" key="4">
    <source>
        <dbReference type="EMBL" id="ORX51046.1"/>
    </source>
</evidence>
<feature type="repeat" description="TPR" evidence="3">
    <location>
        <begin position="653"/>
        <end position="686"/>
    </location>
</feature>
<protein>
    <recommendedName>
        <fullName evidence="6">TPR-like protein</fullName>
    </recommendedName>
</protein>
<dbReference type="InterPro" id="IPR039226">
    <property type="entry name" value="Ski3/TTC37"/>
</dbReference>
<evidence type="ECO:0000256" key="3">
    <source>
        <dbReference type="PROSITE-ProRule" id="PRU00339"/>
    </source>
</evidence>
<dbReference type="OrthoDB" id="421075at2759"/>
<evidence type="ECO:0000313" key="5">
    <source>
        <dbReference type="Proteomes" id="UP000193719"/>
    </source>
</evidence>
<proteinExistence type="predicted"/>
<name>A0A1Y1VA47_9FUNG</name>
<organism evidence="4 5">
    <name type="scientific">Piromyces finnis</name>
    <dbReference type="NCBI Taxonomy" id="1754191"/>
    <lineage>
        <taxon>Eukaryota</taxon>
        <taxon>Fungi</taxon>
        <taxon>Fungi incertae sedis</taxon>
        <taxon>Chytridiomycota</taxon>
        <taxon>Chytridiomycota incertae sedis</taxon>
        <taxon>Neocallimastigomycetes</taxon>
        <taxon>Neocallimastigales</taxon>
        <taxon>Neocallimastigaceae</taxon>
        <taxon>Piromyces</taxon>
    </lineage>
</organism>
<gene>
    <name evidence="4" type="ORF">BCR36DRAFT_351512</name>
</gene>
<dbReference type="PROSITE" id="PS50005">
    <property type="entry name" value="TPR"/>
    <property type="match status" value="7"/>
</dbReference>
<dbReference type="InterPro" id="IPR011990">
    <property type="entry name" value="TPR-like_helical_dom_sf"/>
</dbReference>
<feature type="repeat" description="TPR" evidence="3">
    <location>
        <begin position="449"/>
        <end position="482"/>
    </location>
</feature>
<dbReference type="EMBL" id="MCFH01000019">
    <property type="protein sequence ID" value="ORX51046.1"/>
    <property type="molecule type" value="Genomic_DNA"/>
</dbReference>
<comment type="caution">
    <text evidence="4">The sequence shown here is derived from an EMBL/GenBank/DDBJ whole genome shotgun (WGS) entry which is preliminary data.</text>
</comment>
<keyword evidence="2 3" id="KW-0802">TPR repeat</keyword>
<reference evidence="4 5" key="2">
    <citation type="submission" date="2016-08" db="EMBL/GenBank/DDBJ databases">
        <title>Pervasive Adenine N6-methylation of Active Genes in Fungi.</title>
        <authorList>
            <consortium name="DOE Joint Genome Institute"/>
            <person name="Mondo S.J."/>
            <person name="Dannebaum R.O."/>
            <person name="Kuo R.C."/>
            <person name="Labutti K."/>
            <person name="Haridas S."/>
            <person name="Kuo A."/>
            <person name="Salamov A."/>
            <person name="Ahrendt S.R."/>
            <person name="Lipzen A."/>
            <person name="Sullivan W."/>
            <person name="Andreopoulos W.B."/>
            <person name="Clum A."/>
            <person name="Lindquist E."/>
            <person name="Daum C."/>
            <person name="Ramamoorthy G.K."/>
            <person name="Gryganskyi A."/>
            <person name="Culley D."/>
            <person name="Magnuson J.K."/>
            <person name="James T.Y."/>
            <person name="O'Malley M.A."/>
            <person name="Stajich J.E."/>
            <person name="Spatafora J.W."/>
            <person name="Visel A."/>
            <person name="Grigoriev I.V."/>
        </authorList>
    </citation>
    <scope>NUCLEOTIDE SEQUENCE [LARGE SCALE GENOMIC DNA]</scope>
    <source>
        <strain evidence="5">finn</strain>
    </source>
</reference>
<evidence type="ECO:0000256" key="2">
    <source>
        <dbReference type="ARBA" id="ARBA00022803"/>
    </source>
</evidence>
<dbReference type="SMART" id="SM00028">
    <property type="entry name" value="TPR"/>
    <property type="match status" value="13"/>
</dbReference>
<feature type="repeat" description="TPR" evidence="3">
    <location>
        <begin position="926"/>
        <end position="959"/>
    </location>
</feature>
<dbReference type="Proteomes" id="UP000193719">
    <property type="component" value="Unassembled WGS sequence"/>
</dbReference>
<dbReference type="Gene3D" id="1.25.40.10">
    <property type="entry name" value="Tetratricopeptide repeat domain"/>
    <property type="match status" value="6"/>
</dbReference>
<dbReference type="SUPFAM" id="SSF48452">
    <property type="entry name" value="TPR-like"/>
    <property type="match status" value="4"/>
</dbReference>
<feature type="repeat" description="TPR" evidence="3">
    <location>
        <begin position="37"/>
        <end position="70"/>
    </location>
</feature>
<keyword evidence="1" id="KW-0677">Repeat</keyword>
<dbReference type="Pfam" id="PF13432">
    <property type="entry name" value="TPR_16"/>
    <property type="match status" value="2"/>
</dbReference>
<evidence type="ECO:0000256" key="1">
    <source>
        <dbReference type="ARBA" id="ARBA00022737"/>
    </source>
</evidence>
<feature type="repeat" description="TPR" evidence="3">
    <location>
        <begin position="1495"/>
        <end position="1528"/>
    </location>
</feature>
<dbReference type="InterPro" id="IPR019734">
    <property type="entry name" value="TPR_rpt"/>
</dbReference>
<sequence>MSIKSLLKQAKNYIASGEYDDARDQCNYILELESDNYTALTFLGLAEFNLGEYNDSIKYYKKAIAIDSSMPMPFQGLANLYEKENMNDELIDILKQLRDKFKSNPDKFLATTNRIITTFENIGDNDKLINELQVFLPGSEYYDIIKDLDIPKPLEIIKRIETMYEKSDESYYNSELKKRRYRIDSEPFPILKVKIENEMIEKSKLIPIYEQHLEIEKDNNVLGKYVTLLKKKIDIKQVDNIQESYERVTSLSERIIKQELDIPIAYEILINAKDNKIDDYDMELFKKYLKFAKEDDLLSDTIKIYMEWKEQSNNNAAFEKLTKLNTDDCNLIFPCYLQAHVGYLNGNYQYSENLSRYTKDIVLSIEEKYQKSYNTIKTSLDLILANSLIELEKSKYMEALAIYKSVLKNEPENYEAFLGLGVLLIKGFNKTEEGLKSLLKADSFNPNNWKILMEIGWSYFLKDDYDSAKEYLQNSLNIKSDYLNNYRMARVYFKQNDYDGGFNYLISSMKINQNFNENYCYLGDYFLSKNNVTKAKQSYRKAHYLCNEDEEAGKKLVELLIKNKNDIVEAIDVCNTIIKKNLRCLWAWKHLSYLYYIMGNYKDAITSFQSLLRIDIHDYNSWFGLALCYKLNGHYTPALKAFTKANEMDPNSTCSYYEIASTQQIMGMYDEAKTNYAKAVKLDPNYALALYGLGSCFYDHSKLYIENSEFGQAAENIKKSLSIAYKGICSHPELQSWWKLINDDCCSLKYIQKYCWVCFPVIYSIYQRVKELMMENNIQSMSLLNSLDQEYSKILEEKQNKFNQDLKENNELTADLIFYMTTMILQYSILVNKFEESFVFGDYLHNLSLNVYLIYENCTQNRYVDNEDTKMNEKILNIAIKLLKLAIKIDPNNEFYWNSMGIYLIHQPKFSQHSFIKGLNINPKSSTLWSNLGFLYLINNDLELANKAFSNAQTLNPNNSNSWIGQAFIAKEMSHSESFELYQHANELSNSSYFETNYYYTLNFFNELKKQNIEFPVSKYSELTFTANKSIELSFKNPYALNLMGLIQERQKHYEDALQYFDLSINLLKSIKTKDQAKIAQDILRVTVNKLRVLCQNCCYEKSISVFNELLPYEENMDAKCFININLIGGICYSYVKKYEEAIQCLENALSRCDDDDCIDLKNKIILTMAQVYYTIGTDECVEYTKQQLLKCVSNTPDYLPALFALCSLGMVKNDLVLASSAALEMLKIPIENMGAFDTNRDHLLCSLFVSQGNAKEGKAILSKAIHRYPYNAQKWIKLSQFINTYYTSKSHESFKLAKSANIILESNSLIDHRGGDSTMDTTSEHDLLVENFISFSLSLLNDYYIENNGTTSFKQILKDIIRKAQKAIMVSPSRSEAWYALILGLKTKIDHVSSKEDIESAILSLSLSKNLAEKTEQTLSRDRAHGKENPREETINVWSTISVADSYYQLGRLFNSIKQGADSKVQHLIFPLLMKSNEYCQSIIDRVSYSTQMSMIYVIMGRILRIYGNLNDSLQWYKKALEINPKSLLILEEMAEFYKEYNLQDAAELCYRQILSSDTAHNINLIGLLRLWHLALSSSQMTLAFETSNEVLKIKQGGSDQSYLPAIIAHALTLCEKENYKFAKKLLMNVDKSDICYPYLNWSLAHIMEQDPKSQSSEDKLLVQDYLTKEKEYQEVLYKF</sequence>
<feature type="repeat" description="TPR" evidence="3">
    <location>
        <begin position="619"/>
        <end position="652"/>
    </location>
</feature>
<dbReference type="PANTHER" id="PTHR15704">
    <property type="entry name" value="SUPERKILLER 3 PROTEIN-RELATED"/>
    <property type="match status" value="1"/>
</dbReference>
<keyword evidence="5" id="KW-1185">Reference proteome</keyword>
<feature type="repeat" description="TPR" evidence="3">
    <location>
        <begin position="585"/>
        <end position="618"/>
    </location>
</feature>